<comment type="similarity">
    <text evidence="2">Belongs to the UPF0283 family.</text>
</comment>
<name>A0ABW3V1Z7_9HYPH</name>
<keyword evidence="11" id="KW-1185">Reference proteome</keyword>
<keyword evidence="4" id="KW-0997">Cell inner membrane</keyword>
<proteinExistence type="inferred from homology"/>
<feature type="transmembrane region" description="Helical" evidence="9">
    <location>
        <begin position="74"/>
        <end position="92"/>
    </location>
</feature>
<organism evidence="10 11">
    <name type="scientific">Pseudochrobactrum kiredjianiae</name>
    <dbReference type="NCBI Taxonomy" id="386305"/>
    <lineage>
        <taxon>Bacteria</taxon>
        <taxon>Pseudomonadati</taxon>
        <taxon>Pseudomonadota</taxon>
        <taxon>Alphaproteobacteria</taxon>
        <taxon>Hyphomicrobiales</taxon>
        <taxon>Brucellaceae</taxon>
        <taxon>Pseudochrobactrum</taxon>
    </lineage>
</organism>
<keyword evidence="7 9" id="KW-0472">Membrane</keyword>
<evidence type="ECO:0000256" key="6">
    <source>
        <dbReference type="ARBA" id="ARBA00022989"/>
    </source>
</evidence>
<dbReference type="Pfam" id="PF05128">
    <property type="entry name" value="DUF697"/>
    <property type="match status" value="1"/>
</dbReference>
<evidence type="ECO:0000256" key="9">
    <source>
        <dbReference type="SAM" id="Phobius"/>
    </source>
</evidence>
<evidence type="ECO:0000256" key="4">
    <source>
        <dbReference type="ARBA" id="ARBA00022519"/>
    </source>
</evidence>
<keyword evidence="6 9" id="KW-1133">Transmembrane helix</keyword>
<feature type="compositionally biased region" description="Polar residues" evidence="8">
    <location>
        <begin position="10"/>
        <end position="24"/>
    </location>
</feature>
<feature type="transmembrane region" description="Helical" evidence="9">
    <location>
        <begin position="104"/>
        <end position="125"/>
    </location>
</feature>
<comment type="subcellular location">
    <subcellularLocation>
        <location evidence="1">Cell inner membrane</location>
        <topology evidence="1">Multi-pass membrane protein</topology>
    </subcellularLocation>
</comment>
<evidence type="ECO:0000313" key="11">
    <source>
        <dbReference type="Proteomes" id="UP001597263"/>
    </source>
</evidence>
<dbReference type="PANTHER" id="PTHR39342:SF1">
    <property type="entry name" value="UPF0283 MEMBRANE PROTEIN YCJF"/>
    <property type="match status" value="1"/>
</dbReference>
<feature type="region of interest" description="Disordered" evidence="8">
    <location>
        <begin position="1"/>
        <end position="30"/>
    </location>
</feature>
<dbReference type="InterPro" id="IPR006507">
    <property type="entry name" value="UPF0283"/>
</dbReference>
<evidence type="ECO:0000256" key="1">
    <source>
        <dbReference type="ARBA" id="ARBA00004429"/>
    </source>
</evidence>
<dbReference type="RefSeq" id="WP_374806744.1">
    <property type="nucleotide sequence ID" value="NZ_JAUCBM010000005.1"/>
</dbReference>
<evidence type="ECO:0000256" key="5">
    <source>
        <dbReference type="ARBA" id="ARBA00022692"/>
    </source>
</evidence>
<evidence type="ECO:0000256" key="7">
    <source>
        <dbReference type="ARBA" id="ARBA00023136"/>
    </source>
</evidence>
<gene>
    <name evidence="10" type="ORF">ACFQ35_06840</name>
</gene>
<reference evidence="11" key="1">
    <citation type="journal article" date="2019" name="Int. J. Syst. Evol. Microbiol.">
        <title>The Global Catalogue of Microorganisms (GCM) 10K type strain sequencing project: providing services to taxonomists for standard genome sequencing and annotation.</title>
        <authorList>
            <consortium name="The Broad Institute Genomics Platform"/>
            <consortium name="The Broad Institute Genome Sequencing Center for Infectious Disease"/>
            <person name="Wu L."/>
            <person name="Ma J."/>
        </authorList>
    </citation>
    <scope>NUCLEOTIDE SEQUENCE [LARGE SCALE GENOMIC DNA]</scope>
    <source>
        <strain evidence="11">CCUG 49584</strain>
    </source>
</reference>
<keyword evidence="3" id="KW-1003">Cell membrane</keyword>
<dbReference type="EMBL" id="JBHTMA010000033">
    <property type="protein sequence ID" value="MFD1226865.1"/>
    <property type="molecule type" value="Genomic_DNA"/>
</dbReference>
<evidence type="ECO:0000256" key="3">
    <source>
        <dbReference type="ARBA" id="ARBA00022475"/>
    </source>
</evidence>
<evidence type="ECO:0000313" key="10">
    <source>
        <dbReference type="EMBL" id="MFD1226865.1"/>
    </source>
</evidence>
<sequence>MMSSGPRKPTSFSVEPQADDSQPQAPRKPVAIRDLSTVTTEAVDVFEQEAIDAGAQLTPPPASLIKRRFTLRSVFFSALGLLVSFAIAIWTEDLIRAMYSRADWLGWLTLGVALIALFSLLALVVREGLALRRLSAVQELRFAAAEATERNDADKARKITDRLLEVTANLPQTARGRATLEALRGDIIDGRDLIRITEREILHPLDREARMLILNAAKRVSIVTAVSPRALVDIAYVVFESSRLIRRLSELYGCRPGSLGFFRLARSVIAHLAVTGTIAMGDSVVQQLLGQGLASRLSAKLGEGVINGMMTARIGISAMDIVRPLPFDAEKRPNIGDFVGDIVKATTQKKPV</sequence>
<dbReference type="Proteomes" id="UP001597263">
    <property type="component" value="Unassembled WGS sequence"/>
</dbReference>
<keyword evidence="5 9" id="KW-0812">Transmembrane</keyword>
<protein>
    <submittedName>
        <fullName evidence="10">YcjF family protein</fullName>
    </submittedName>
</protein>
<evidence type="ECO:0000256" key="8">
    <source>
        <dbReference type="SAM" id="MobiDB-lite"/>
    </source>
</evidence>
<evidence type="ECO:0000256" key="2">
    <source>
        <dbReference type="ARBA" id="ARBA00008255"/>
    </source>
</evidence>
<dbReference type="NCBIfam" id="TIGR01620">
    <property type="entry name" value="hyp_HI0043"/>
    <property type="match status" value="1"/>
</dbReference>
<dbReference type="InterPro" id="IPR021147">
    <property type="entry name" value="DUF697"/>
</dbReference>
<dbReference type="PANTHER" id="PTHR39342">
    <property type="entry name" value="UPF0283 MEMBRANE PROTEIN YCJF"/>
    <property type="match status" value="1"/>
</dbReference>
<comment type="caution">
    <text evidence="10">The sequence shown here is derived from an EMBL/GenBank/DDBJ whole genome shotgun (WGS) entry which is preliminary data.</text>
</comment>
<accession>A0ABW3V1Z7</accession>